<name>F2RKD9_STRVP</name>
<dbReference type="EMBL" id="FR845719">
    <property type="protein sequence ID" value="CCA60295.1"/>
    <property type="molecule type" value="Genomic_DNA"/>
</dbReference>
<dbReference type="InterPro" id="IPR019026">
    <property type="entry name" value="Peptidase_M64_IgA"/>
</dbReference>
<dbReference type="AlphaFoldDB" id="F2RKD9"/>
<dbReference type="OrthoDB" id="5240615at2"/>
<gene>
    <name evidence="1" type="ordered locus">SVEN_7009</name>
</gene>
<dbReference type="GeneID" id="51867524"/>
<dbReference type="GO" id="GO:0008237">
    <property type="term" value="F:metallopeptidase activity"/>
    <property type="evidence" value="ECO:0007669"/>
    <property type="project" value="InterPro"/>
</dbReference>
<dbReference type="Proteomes" id="UP000006854">
    <property type="component" value="Chromosome"/>
</dbReference>
<dbReference type="Pfam" id="PF09471">
    <property type="entry name" value="Peptidase_M64"/>
    <property type="match status" value="2"/>
</dbReference>
<organism evidence="1 2">
    <name type="scientific">Streptomyces venezuelae (strain ATCC 10712 / CBS 650.69 / DSM 40230 / JCM 4526 / NBRC 13096 / PD 04745)</name>
    <dbReference type="NCBI Taxonomy" id="953739"/>
    <lineage>
        <taxon>Bacteria</taxon>
        <taxon>Bacillati</taxon>
        <taxon>Actinomycetota</taxon>
        <taxon>Actinomycetes</taxon>
        <taxon>Kitasatosporales</taxon>
        <taxon>Streptomycetaceae</taxon>
        <taxon>Streptomyces</taxon>
    </lineage>
</organism>
<sequence length="286" mass="30460">MGVNDGTVIGSELVLDHGSPIDRWNLTLVSDGYTEEELPNFRLHALEFITLLLATPPFAGPSAAINVYRLDVASAQSGADDPAPCGTGATADTFFDATFCGNGVDRRVLFVDDTLTLNTVYAELPWSHVILVIVNSTIPGGTKRGVITTSIHPKGLATGLHELGHALGLADEYDYSSTCAESGRDFHPAVEPAAANVTIDTSTLKWGHLVDPSTPIPTSTSSDCSVCEPPGLSPTPPGTVGAYTGGDHYHCGVFRPEYECKMRQFGEPFCAVCQERIDAVLFPFYP</sequence>
<evidence type="ECO:0000313" key="2">
    <source>
        <dbReference type="Proteomes" id="UP000006854"/>
    </source>
</evidence>
<evidence type="ECO:0000313" key="1">
    <source>
        <dbReference type="EMBL" id="CCA60295.1"/>
    </source>
</evidence>
<dbReference type="STRING" id="953739.SVEN_7009"/>
<dbReference type="HOGENOM" id="CLU_972956_0_0_11"/>
<dbReference type="eggNOG" id="COG2304">
    <property type="taxonomic scope" value="Bacteria"/>
</dbReference>
<dbReference type="PATRIC" id="fig|953739.5.peg.2226"/>
<reference evidence="1 2" key="1">
    <citation type="journal article" date="2011" name="BMC Genomics">
        <title>Genome-wide analysis of the role of GlnR in Streptomyces venezuelae provides new insights into global nitrogen regulation in actinomycetes.</title>
        <authorList>
            <person name="Pullan S.T."/>
            <person name="Bibb M.J."/>
            <person name="Merrick M."/>
        </authorList>
    </citation>
    <scope>NUCLEOTIDE SEQUENCE [LARGE SCALE GENOMIC DNA]</scope>
    <source>
        <strain evidence="1">ATCC 10712</strain>
    </source>
</reference>
<dbReference type="KEGG" id="sve:SVEN_7009"/>
<dbReference type="InterPro" id="IPR024079">
    <property type="entry name" value="MetalloPept_cat_dom_sf"/>
</dbReference>
<proteinExistence type="predicted"/>
<accession>F2RKD9</accession>
<dbReference type="RefSeq" id="WP_015038190.1">
    <property type="nucleotide sequence ID" value="NC_018750.1"/>
</dbReference>
<dbReference type="Gene3D" id="3.40.390.10">
    <property type="entry name" value="Collagenase (Catalytic Domain)"/>
    <property type="match status" value="1"/>
</dbReference>
<dbReference type="SUPFAM" id="SSF55486">
    <property type="entry name" value="Metalloproteases ('zincins'), catalytic domain"/>
    <property type="match status" value="1"/>
</dbReference>
<protein>
    <submittedName>
        <fullName evidence="1">von Willebrand factor, type A</fullName>
    </submittedName>
</protein>
<keyword evidence="2" id="KW-1185">Reference proteome</keyword>